<dbReference type="InterPro" id="IPR032779">
    <property type="entry name" value="FliG_M"/>
</dbReference>
<keyword evidence="16" id="KW-1185">Reference proteome</keyword>
<evidence type="ECO:0000313" key="15">
    <source>
        <dbReference type="EMBL" id="PLW75611.1"/>
    </source>
</evidence>
<dbReference type="GO" id="GO:0005886">
    <property type="term" value="C:plasma membrane"/>
    <property type="evidence" value="ECO:0007669"/>
    <property type="project" value="UniProtKB-SubCell"/>
</dbReference>
<evidence type="ECO:0000256" key="9">
    <source>
        <dbReference type="ARBA" id="ARBA00023143"/>
    </source>
</evidence>
<comment type="caution">
    <text evidence="15">The sequence shown here is derived from an EMBL/GenBank/DDBJ whole genome shotgun (WGS) entry which is preliminary data.</text>
</comment>
<accession>A0A2N5XM45</accession>
<keyword evidence="6 11" id="KW-0145">Chemotaxis</keyword>
<comment type="subcellular location">
    <subcellularLocation>
        <location evidence="1 11">Bacterial flagellum basal body</location>
    </subcellularLocation>
    <subcellularLocation>
        <location evidence="11">Cell inner membrane</location>
        <topology evidence="11">Peripheral membrane protein</topology>
        <orientation evidence="11">Cytoplasmic side</orientation>
    </subcellularLocation>
    <subcellularLocation>
        <location evidence="2">Cell membrane</location>
        <topology evidence="2">Peripheral membrane protein</topology>
        <orientation evidence="2">Cytoplasmic side</orientation>
    </subcellularLocation>
</comment>
<dbReference type="EMBL" id="PKUQ01000047">
    <property type="protein sequence ID" value="PLW75611.1"/>
    <property type="molecule type" value="Genomic_DNA"/>
</dbReference>
<dbReference type="InterPro" id="IPR011002">
    <property type="entry name" value="FliG_a-hlx"/>
</dbReference>
<sequence length="353" mass="39012">MAGSAIANLANPGASVSVNNEERELDGAEKAAILLLALGDDYGGPIWSRMDDIEIKQVSIAMSKLGGITPNMMDNLVVDFVARLSSKGAVNGNFDSTERLLNSFLPAERVSVIMEEIRGPAGRNMWEKLSNVQENVLANYLKNEYPQTVAVVLSKIKSDHAARVLSIMPEDFGLEVINRMLSMEAVQKEVLEKVEQTLRVEFMSNLSTTQRRDAHEVMADIFNNFDRQTEARLLAALEEQNRESAEKIKQLMFTFEDLAKLDSTGVQSLLQNIEKDSLALALKGANENIRTLFFDNMSARAGAMLQEDMDSMGPVRLRDVDESQGAMVNMAKDLAARGEIMISKGNGEDELVY</sequence>
<evidence type="ECO:0000256" key="10">
    <source>
        <dbReference type="ARBA" id="ARBA00025598"/>
    </source>
</evidence>
<keyword evidence="15" id="KW-0282">Flagellum</keyword>
<evidence type="ECO:0000256" key="1">
    <source>
        <dbReference type="ARBA" id="ARBA00004117"/>
    </source>
</evidence>
<evidence type="ECO:0000256" key="8">
    <source>
        <dbReference type="ARBA" id="ARBA00023136"/>
    </source>
</evidence>
<evidence type="ECO:0000256" key="4">
    <source>
        <dbReference type="ARBA" id="ARBA00021870"/>
    </source>
</evidence>
<dbReference type="PANTHER" id="PTHR30534">
    <property type="entry name" value="FLAGELLAR MOTOR SWITCH PROTEIN FLIG"/>
    <property type="match status" value="1"/>
</dbReference>
<evidence type="ECO:0000259" key="13">
    <source>
        <dbReference type="Pfam" id="PF14841"/>
    </source>
</evidence>
<dbReference type="InterPro" id="IPR000090">
    <property type="entry name" value="Flg_Motor_Flig"/>
</dbReference>
<comment type="function">
    <text evidence="10 11">FliG is one of three proteins (FliG, FliN, FliM) that forms the rotor-mounted switch complex (C ring), located at the base of the basal body. This complex interacts with the CheY and CheZ chemotaxis proteins, in addition to contacting components of the motor that determine the direction of flagellar rotation.</text>
</comment>
<dbReference type="NCBIfam" id="TIGR00207">
    <property type="entry name" value="fliG"/>
    <property type="match status" value="1"/>
</dbReference>
<dbReference type="PANTHER" id="PTHR30534:SF0">
    <property type="entry name" value="FLAGELLAR MOTOR SWITCH PROTEIN FLIG"/>
    <property type="match status" value="1"/>
</dbReference>
<keyword evidence="5 11" id="KW-1003">Cell membrane</keyword>
<dbReference type="GO" id="GO:0071973">
    <property type="term" value="P:bacterial-type flagellum-dependent cell motility"/>
    <property type="evidence" value="ECO:0007669"/>
    <property type="project" value="InterPro"/>
</dbReference>
<evidence type="ECO:0000256" key="11">
    <source>
        <dbReference type="PIRNR" id="PIRNR003161"/>
    </source>
</evidence>
<evidence type="ECO:0000313" key="16">
    <source>
        <dbReference type="Proteomes" id="UP000234881"/>
    </source>
</evidence>
<dbReference type="InterPro" id="IPR028263">
    <property type="entry name" value="FliG_N"/>
</dbReference>
<dbReference type="AlphaFoldDB" id="A0A2N5XM45"/>
<feature type="domain" description="Flagellar motor switch protein FliG N-terminal" evidence="14">
    <location>
        <begin position="24"/>
        <end position="126"/>
    </location>
</feature>
<feature type="domain" description="Flagellar motor switch protein FliG C-terminal" evidence="12">
    <location>
        <begin position="236"/>
        <end position="342"/>
    </location>
</feature>
<dbReference type="OrthoDB" id="9780302at2"/>
<dbReference type="RefSeq" id="WP_101535313.1">
    <property type="nucleotide sequence ID" value="NZ_JBFHIU010000045.1"/>
</dbReference>
<reference evidence="15 16" key="1">
    <citation type="submission" date="2018-01" db="EMBL/GenBank/DDBJ databases">
        <title>The draft genome sequence of Cohaesibacter sp. H1304.</title>
        <authorList>
            <person name="Wang N.-N."/>
            <person name="Du Z.-J."/>
        </authorList>
    </citation>
    <scope>NUCLEOTIDE SEQUENCE [LARGE SCALE GENOMIC DNA]</scope>
    <source>
        <strain evidence="15 16">H1304</strain>
    </source>
</reference>
<keyword evidence="9 11" id="KW-0975">Bacterial flagellum</keyword>
<evidence type="ECO:0000259" key="12">
    <source>
        <dbReference type="Pfam" id="PF01706"/>
    </source>
</evidence>
<evidence type="ECO:0000256" key="5">
    <source>
        <dbReference type="ARBA" id="ARBA00022475"/>
    </source>
</evidence>
<dbReference type="GO" id="GO:0009425">
    <property type="term" value="C:bacterial-type flagellum basal body"/>
    <property type="evidence" value="ECO:0007669"/>
    <property type="project" value="UniProtKB-SubCell"/>
</dbReference>
<comment type="similarity">
    <text evidence="3 11">Belongs to the FliG family.</text>
</comment>
<dbReference type="Gene3D" id="1.10.220.30">
    <property type="match status" value="3"/>
</dbReference>
<organism evidence="15 16">
    <name type="scientific">Cohaesibacter celericrescens</name>
    <dbReference type="NCBI Taxonomy" id="2067669"/>
    <lineage>
        <taxon>Bacteria</taxon>
        <taxon>Pseudomonadati</taxon>
        <taxon>Pseudomonadota</taxon>
        <taxon>Alphaproteobacteria</taxon>
        <taxon>Hyphomicrobiales</taxon>
        <taxon>Cohaesibacteraceae</taxon>
    </lineage>
</organism>
<dbReference type="Pfam" id="PF14841">
    <property type="entry name" value="FliG_M"/>
    <property type="match status" value="1"/>
</dbReference>
<evidence type="ECO:0000256" key="2">
    <source>
        <dbReference type="ARBA" id="ARBA00004413"/>
    </source>
</evidence>
<dbReference type="PIRSF" id="PIRSF003161">
    <property type="entry name" value="FliG"/>
    <property type="match status" value="1"/>
</dbReference>
<proteinExistence type="inferred from homology"/>
<keyword evidence="7 11" id="KW-0283">Flagellar rotation</keyword>
<protein>
    <recommendedName>
        <fullName evidence="4 11">Flagellar motor switch protein FliG</fullName>
    </recommendedName>
</protein>
<keyword evidence="15" id="KW-0966">Cell projection</keyword>
<name>A0A2N5XM45_9HYPH</name>
<dbReference type="GO" id="GO:0006935">
    <property type="term" value="P:chemotaxis"/>
    <property type="evidence" value="ECO:0007669"/>
    <property type="project" value="UniProtKB-KW"/>
</dbReference>
<keyword evidence="8 11" id="KW-0472">Membrane</keyword>
<dbReference type="PRINTS" id="PR00954">
    <property type="entry name" value="FLGMOTORFLIG"/>
</dbReference>
<dbReference type="InterPro" id="IPR023087">
    <property type="entry name" value="Flg_Motor_Flig_C"/>
</dbReference>
<gene>
    <name evidence="15" type="ORF">C0081_18335</name>
</gene>
<dbReference type="SUPFAM" id="SSF48029">
    <property type="entry name" value="FliG"/>
    <property type="match status" value="2"/>
</dbReference>
<keyword evidence="11" id="KW-0997">Cell inner membrane</keyword>
<evidence type="ECO:0000256" key="6">
    <source>
        <dbReference type="ARBA" id="ARBA00022500"/>
    </source>
</evidence>
<dbReference type="Pfam" id="PF01706">
    <property type="entry name" value="FliG_C"/>
    <property type="match status" value="1"/>
</dbReference>
<evidence type="ECO:0000256" key="7">
    <source>
        <dbReference type="ARBA" id="ARBA00022779"/>
    </source>
</evidence>
<evidence type="ECO:0000259" key="14">
    <source>
        <dbReference type="Pfam" id="PF14842"/>
    </source>
</evidence>
<dbReference type="Proteomes" id="UP000234881">
    <property type="component" value="Unassembled WGS sequence"/>
</dbReference>
<dbReference type="Pfam" id="PF14842">
    <property type="entry name" value="FliG_N"/>
    <property type="match status" value="1"/>
</dbReference>
<keyword evidence="15" id="KW-0969">Cilium</keyword>
<dbReference type="GO" id="GO:0003774">
    <property type="term" value="F:cytoskeletal motor activity"/>
    <property type="evidence" value="ECO:0007669"/>
    <property type="project" value="InterPro"/>
</dbReference>
<evidence type="ECO:0000256" key="3">
    <source>
        <dbReference type="ARBA" id="ARBA00010299"/>
    </source>
</evidence>
<feature type="domain" description="Flagellar motor switch protein FliG middle" evidence="13">
    <location>
        <begin position="135"/>
        <end position="207"/>
    </location>
</feature>